<keyword evidence="2" id="KW-1185">Reference proteome</keyword>
<dbReference type="AlphaFoldDB" id="A0ABC8TF97"/>
<evidence type="ECO:0000313" key="2">
    <source>
        <dbReference type="Proteomes" id="UP001642360"/>
    </source>
</evidence>
<comment type="caution">
    <text evidence="1">The sequence shown here is derived from an EMBL/GenBank/DDBJ whole genome shotgun (WGS) entry which is preliminary data.</text>
</comment>
<evidence type="ECO:0000313" key="1">
    <source>
        <dbReference type="EMBL" id="CAK9165928.1"/>
    </source>
</evidence>
<gene>
    <name evidence="1" type="ORF">ILEXP_LOCUS35125</name>
</gene>
<reference evidence="1 2" key="1">
    <citation type="submission" date="2024-02" db="EMBL/GenBank/DDBJ databases">
        <authorList>
            <person name="Vignale AGUSTIN F."/>
            <person name="Sosa J E."/>
            <person name="Modenutti C."/>
        </authorList>
    </citation>
    <scope>NUCLEOTIDE SEQUENCE [LARGE SCALE GENOMIC DNA]</scope>
</reference>
<proteinExistence type="predicted"/>
<sequence length="113" mass="13055">MVPPVVAIYMKNLHLIRMHVSKYFVILLECTKGSSLSPCRVCLQQDAQATTVSALHQQHMKELYEILGQPKHHPLCISLFCTAPPVFPNRYQLFYNDQSITEFYIELAKHNTH</sequence>
<dbReference type="EMBL" id="CAUOFW020004502">
    <property type="protein sequence ID" value="CAK9165928.1"/>
    <property type="molecule type" value="Genomic_DNA"/>
</dbReference>
<name>A0ABC8TF97_9AQUA</name>
<organism evidence="1 2">
    <name type="scientific">Ilex paraguariensis</name>
    <name type="common">yerba mate</name>
    <dbReference type="NCBI Taxonomy" id="185542"/>
    <lineage>
        <taxon>Eukaryota</taxon>
        <taxon>Viridiplantae</taxon>
        <taxon>Streptophyta</taxon>
        <taxon>Embryophyta</taxon>
        <taxon>Tracheophyta</taxon>
        <taxon>Spermatophyta</taxon>
        <taxon>Magnoliopsida</taxon>
        <taxon>eudicotyledons</taxon>
        <taxon>Gunneridae</taxon>
        <taxon>Pentapetalae</taxon>
        <taxon>asterids</taxon>
        <taxon>campanulids</taxon>
        <taxon>Aquifoliales</taxon>
        <taxon>Aquifoliaceae</taxon>
        <taxon>Ilex</taxon>
    </lineage>
</organism>
<accession>A0ABC8TF97</accession>
<dbReference type="Proteomes" id="UP001642360">
    <property type="component" value="Unassembled WGS sequence"/>
</dbReference>
<protein>
    <submittedName>
        <fullName evidence="1">Uncharacterized protein</fullName>
    </submittedName>
</protein>